<organism evidence="2 3">
    <name type="scientific">Sinanodonta woodiana</name>
    <name type="common">Chinese pond mussel</name>
    <name type="synonym">Anodonta woodiana</name>
    <dbReference type="NCBI Taxonomy" id="1069815"/>
    <lineage>
        <taxon>Eukaryota</taxon>
        <taxon>Metazoa</taxon>
        <taxon>Spiralia</taxon>
        <taxon>Lophotrochozoa</taxon>
        <taxon>Mollusca</taxon>
        <taxon>Bivalvia</taxon>
        <taxon>Autobranchia</taxon>
        <taxon>Heteroconchia</taxon>
        <taxon>Palaeoheterodonta</taxon>
        <taxon>Unionida</taxon>
        <taxon>Unionoidea</taxon>
        <taxon>Unionidae</taxon>
        <taxon>Unioninae</taxon>
        <taxon>Sinanodonta</taxon>
    </lineage>
</organism>
<feature type="compositionally biased region" description="Polar residues" evidence="1">
    <location>
        <begin position="342"/>
        <end position="365"/>
    </location>
</feature>
<name>A0ABD3VQI6_SINWO</name>
<dbReference type="AlphaFoldDB" id="A0ABD3VQI6"/>
<dbReference type="PANTHER" id="PTHR19963:SF30">
    <property type="entry name" value="ENDONUCLEASE_EXONUCLEASE_PHOSPHATASE DOMAIN-CONTAINING PROTEIN"/>
    <property type="match status" value="1"/>
</dbReference>
<dbReference type="Proteomes" id="UP001634394">
    <property type="component" value="Unassembled WGS sequence"/>
</dbReference>
<accession>A0ABD3VQI6</accession>
<proteinExistence type="predicted"/>
<evidence type="ECO:0000256" key="1">
    <source>
        <dbReference type="SAM" id="MobiDB-lite"/>
    </source>
</evidence>
<gene>
    <name evidence="2" type="ORF">ACJMK2_005375</name>
</gene>
<keyword evidence="3" id="KW-1185">Reference proteome</keyword>
<feature type="compositionally biased region" description="Low complexity" evidence="1">
    <location>
        <begin position="328"/>
        <end position="338"/>
    </location>
</feature>
<feature type="compositionally biased region" description="Basic and acidic residues" evidence="1">
    <location>
        <begin position="43"/>
        <end position="59"/>
    </location>
</feature>
<comment type="caution">
    <text evidence="2">The sequence shown here is derived from an EMBL/GenBank/DDBJ whole genome shotgun (WGS) entry which is preliminary data.</text>
</comment>
<feature type="region of interest" description="Disordered" evidence="1">
    <location>
        <begin position="27"/>
        <end position="64"/>
    </location>
</feature>
<protein>
    <submittedName>
        <fullName evidence="2">Uncharacterized protein</fullName>
    </submittedName>
</protein>
<evidence type="ECO:0000313" key="3">
    <source>
        <dbReference type="Proteomes" id="UP001634394"/>
    </source>
</evidence>
<evidence type="ECO:0000313" key="2">
    <source>
        <dbReference type="EMBL" id="KAL3863625.1"/>
    </source>
</evidence>
<feature type="region of interest" description="Disordered" evidence="1">
    <location>
        <begin position="321"/>
        <end position="365"/>
    </location>
</feature>
<reference evidence="2 3" key="1">
    <citation type="submission" date="2024-11" db="EMBL/GenBank/DDBJ databases">
        <title>Chromosome-level genome assembly of the freshwater bivalve Anodonta woodiana.</title>
        <authorList>
            <person name="Chen X."/>
        </authorList>
    </citation>
    <scope>NUCLEOTIDE SEQUENCE [LARGE SCALE GENOMIC DNA]</scope>
    <source>
        <strain evidence="2">MN2024</strain>
        <tissue evidence="2">Gills</tissue>
    </source>
</reference>
<dbReference type="Gene3D" id="1.10.4020.10">
    <property type="entry name" value="DNA breaking-rejoining enzymes"/>
    <property type="match status" value="1"/>
</dbReference>
<dbReference type="InterPro" id="IPR038269">
    <property type="entry name" value="SCAN_sf"/>
</dbReference>
<dbReference type="PANTHER" id="PTHR19963">
    <property type="entry name" value="CCHC-TYPE DOMAIN-CONTAINING PROTEIN"/>
    <property type="match status" value="1"/>
</dbReference>
<sequence length="365" mass="43089">MRSTFENFESKLLNLQKKLHLIENRNENSRSREIENPNFQRNSEIKSSREHRNAHEKIRNNTQSRIKPQLYDGQTDIDEYLTQFNIISELNDWDYHSKSLYLASSLTGTARSLLNEIEPEKRKDYFSLEKVLKSRFGTLNKAEIYRTQLKSRVREKGESISELAHNIKKLTRQAYPDATGEMIEILALDYFIDALLDSETRLRLRECGPKTLNEAETIAVKMEAHKLADKQRQKNVNTFSEIETVPNENKLDTIVQRLEQLSEKVEKLQSETGKNEYKNWNRKQVPVDRKDNVRRNVGQRNYNGQWYQNFSNSTDRKQILEQRDRNQNQKYKANYNYRNRWENSNSQTRGQGNMNGSSLGTEARL</sequence>
<dbReference type="EMBL" id="JBJQND010000010">
    <property type="protein sequence ID" value="KAL3863625.1"/>
    <property type="molecule type" value="Genomic_DNA"/>
</dbReference>